<dbReference type="EMBL" id="SZPY01000001">
    <property type="protein sequence ID" value="TKI64909.1"/>
    <property type="molecule type" value="Genomic_DNA"/>
</dbReference>
<proteinExistence type="predicted"/>
<keyword evidence="4" id="KW-1185">Reference proteome</keyword>
<sequence length="286" mass="30954">MKLRYAGVCRVCSADLPAKTPAIYERSTKTVRCVEHAGASATDEPAEARVTVPDPASTSEPTVPPTPEPVIDTGTAGASARREFERRKQRREDRVREKHPKIGGLLLALSDDPQTTTAWNTGALGEERLGAGLDSRGSEQLRLLHDRRIPRSRANIDHLAVTPTGVYVIDAKKYAGRPHLEVEGGILRPRVEKLLVGRRDCTKVVDGVLKQIEVVKGVLGDSVPVHGVLCFVEADWPLIGGSFTTREVAVLWPRKLYSRLAAADGPLDAEAIAAAHQQLARALPPA</sequence>
<dbReference type="AlphaFoldDB" id="A0A4U2YU10"/>
<dbReference type="InterPro" id="IPR011528">
    <property type="entry name" value="NERD"/>
</dbReference>
<feature type="compositionally biased region" description="Basic and acidic residues" evidence="1">
    <location>
        <begin position="80"/>
        <end position="96"/>
    </location>
</feature>
<protein>
    <submittedName>
        <fullName evidence="3">NERD domain-containing protein</fullName>
    </submittedName>
</protein>
<dbReference type="OrthoDB" id="4246706at2"/>
<dbReference type="Proteomes" id="UP000307808">
    <property type="component" value="Unassembled WGS sequence"/>
</dbReference>
<dbReference type="PROSITE" id="PS50965">
    <property type="entry name" value="NERD"/>
    <property type="match status" value="1"/>
</dbReference>
<evidence type="ECO:0000259" key="2">
    <source>
        <dbReference type="PROSITE" id="PS50965"/>
    </source>
</evidence>
<organism evidence="3 4">
    <name type="scientific">Nocardioides jishulii</name>
    <dbReference type="NCBI Taxonomy" id="2575440"/>
    <lineage>
        <taxon>Bacteria</taxon>
        <taxon>Bacillati</taxon>
        <taxon>Actinomycetota</taxon>
        <taxon>Actinomycetes</taxon>
        <taxon>Propionibacteriales</taxon>
        <taxon>Nocardioidaceae</taxon>
        <taxon>Nocardioides</taxon>
    </lineage>
</organism>
<feature type="domain" description="NERD" evidence="2">
    <location>
        <begin position="121"/>
        <end position="238"/>
    </location>
</feature>
<comment type="caution">
    <text evidence="3">The sequence shown here is derived from an EMBL/GenBank/DDBJ whole genome shotgun (WGS) entry which is preliminary data.</text>
</comment>
<feature type="region of interest" description="Disordered" evidence="1">
    <location>
        <begin position="37"/>
        <end position="98"/>
    </location>
</feature>
<evidence type="ECO:0000256" key="1">
    <source>
        <dbReference type="SAM" id="MobiDB-lite"/>
    </source>
</evidence>
<gene>
    <name evidence="3" type="ORF">FC770_04130</name>
</gene>
<name>A0A4U2YU10_9ACTN</name>
<accession>A0A4U2YU10</accession>
<dbReference type="Pfam" id="PF08378">
    <property type="entry name" value="NERD"/>
    <property type="match status" value="1"/>
</dbReference>
<evidence type="ECO:0000313" key="4">
    <source>
        <dbReference type="Proteomes" id="UP000307808"/>
    </source>
</evidence>
<evidence type="ECO:0000313" key="3">
    <source>
        <dbReference type="EMBL" id="TKI64909.1"/>
    </source>
</evidence>
<reference evidence="3 4" key="1">
    <citation type="submission" date="2019-04" db="EMBL/GenBank/DDBJ databases">
        <authorList>
            <person name="Dong K."/>
        </authorList>
    </citation>
    <scope>NUCLEOTIDE SEQUENCE [LARGE SCALE GENOMIC DNA]</scope>
    <source>
        <strain evidence="4">dk3543</strain>
    </source>
</reference>